<dbReference type="InterPro" id="IPR051447">
    <property type="entry name" value="Lipoprotein-release_system"/>
</dbReference>
<feature type="transmembrane region" description="Helical" evidence="7">
    <location>
        <begin position="273"/>
        <end position="300"/>
    </location>
</feature>
<protein>
    <submittedName>
        <fullName evidence="10">FtsX-like permease family protein</fullName>
    </submittedName>
</protein>
<dbReference type="PANTHER" id="PTHR30489">
    <property type="entry name" value="LIPOPROTEIN-RELEASING SYSTEM TRANSMEMBRANE PROTEIN LOLE"/>
    <property type="match status" value="1"/>
</dbReference>
<feature type="transmembrane region" description="Helical" evidence="7">
    <location>
        <begin position="21"/>
        <end position="46"/>
    </location>
</feature>
<evidence type="ECO:0000259" key="8">
    <source>
        <dbReference type="Pfam" id="PF02687"/>
    </source>
</evidence>
<comment type="caution">
    <text evidence="10">The sequence shown here is derived from an EMBL/GenBank/DDBJ whole genome shotgun (WGS) entry which is preliminary data.</text>
</comment>
<keyword evidence="5 7" id="KW-1133">Transmembrane helix</keyword>
<dbReference type="Proteomes" id="UP001257277">
    <property type="component" value="Unassembled WGS sequence"/>
</dbReference>
<evidence type="ECO:0000256" key="1">
    <source>
        <dbReference type="ARBA" id="ARBA00004651"/>
    </source>
</evidence>
<dbReference type="InterPro" id="IPR003838">
    <property type="entry name" value="ABC3_permease_C"/>
</dbReference>
<sequence length="400" mass="45083">MNFSYYIAKRYLFTKNRNNAINIITLIASFGVIVGALALFIILSGFSGLRTFSYSLLDISDPDIKISTTKGKTFMITDSLESILEEQEDIIAYSKILEQRVFLTYKEKPHIAYIKGVDRNYTNVTQIDSAIVVGDWLDSRYKNTAILGNGISYKLSLGIMNFTEPLEIYVPKPGTKIANPANAFRKVEAQITGIYSGTEEFENKYVFVNLPLAQELLRYDTNQVSGIEIKLRDSEYSEAFASAFQKTLGSGFKVETRAQLNALFYKVINTENFVSYLIFTLIVIIALFNVIGAIIMMIIDKKQNLKTLFNMGASLKEIKKIFVLQGFLLTVIGTFIGLSLGIVMVFIQQKYELFMITQNIAYPVEFKLENFIIVALTIIALGYLAAKIASSRISQKFVEE</sequence>
<feature type="domain" description="MacB-like periplasmic core" evidence="9">
    <location>
        <begin position="25"/>
        <end position="245"/>
    </location>
</feature>
<dbReference type="RefSeq" id="WP_349241885.1">
    <property type="nucleotide sequence ID" value="NZ_JAVTTO010000003.1"/>
</dbReference>
<evidence type="ECO:0000256" key="3">
    <source>
        <dbReference type="ARBA" id="ARBA00022475"/>
    </source>
</evidence>
<evidence type="ECO:0000259" key="9">
    <source>
        <dbReference type="Pfam" id="PF12704"/>
    </source>
</evidence>
<reference evidence="10 11" key="1">
    <citation type="submission" date="2023-09" db="EMBL/GenBank/DDBJ databases">
        <title>Novel taxa isolated from Blanes Bay.</title>
        <authorList>
            <person name="Rey-Velasco X."/>
            <person name="Lucena T."/>
        </authorList>
    </citation>
    <scope>NUCLEOTIDE SEQUENCE [LARGE SCALE GENOMIC DNA]</scope>
    <source>
        <strain evidence="10 11">S356</strain>
    </source>
</reference>
<dbReference type="Pfam" id="PF02687">
    <property type="entry name" value="FtsX"/>
    <property type="match status" value="1"/>
</dbReference>
<dbReference type="EMBL" id="JAVTTO010000003">
    <property type="protein sequence ID" value="MDT7832627.1"/>
    <property type="molecule type" value="Genomic_DNA"/>
</dbReference>
<evidence type="ECO:0000313" key="10">
    <source>
        <dbReference type="EMBL" id="MDT7832627.1"/>
    </source>
</evidence>
<dbReference type="PANTHER" id="PTHR30489:SF0">
    <property type="entry name" value="LIPOPROTEIN-RELEASING SYSTEM TRANSMEMBRANE PROTEIN LOLE"/>
    <property type="match status" value="1"/>
</dbReference>
<keyword evidence="6 7" id="KW-0472">Membrane</keyword>
<accession>A0ABU3LFZ9</accession>
<keyword evidence="4 7" id="KW-0812">Transmembrane</keyword>
<evidence type="ECO:0000313" key="11">
    <source>
        <dbReference type="Proteomes" id="UP001257277"/>
    </source>
</evidence>
<evidence type="ECO:0000256" key="7">
    <source>
        <dbReference type="SAM" id="Phobius"/>
    </source>
</evidence>
<proteinExistence type="inferred from homology"/>
<comment type="subcellular location">
    <subcellularLocation>
        <location evidence="1">Cell membrane</location>
        <topology evidence="1">Multi-pass membrane protein</topology>
    </subcellularLocation>
</comment>
<evidence type="ECO:0000256" key="4">
    <source>
        <dbReference type="ARBA" id="ARBA00022692"/>
    </source>
</evidence>
<dbReference type="Pfam" id="PF12704">
    <property type="entry name" value="MacB_PCD"/>
    <property type="match status" value="1"/>
</dbReference>
<keyword evidence="3" id="KW-1003">Cell membrane</keyword>
<dbReference type="InterPro" id="IPR025857">
    <property type="entry name" value="MacB_PCD"/>
</dbReference>
<evidence type="ECO:0000256" key="2">
    <source>
        <dbReference type="ARBA" id="ARBA00005236"/>
    </source>
</evidence>
<evidence type="ECO:0000256" key="5">
    <source>
        <dbReference type="ARBA" id="ARBA00022989"/>
    </source>
</evidence>
<feature type="transmembrane region" description="Helical" evidence="7">
    <location>
        <begin position="321"/>
        <end position="348"/>
    </location>
</feature>
<feature type="transmembrane region" description="Helical" evidence="7">
    <location>
        <begin position="368"/>
        <end position="386"/>
    </location>
</feature>
<gene>
    <name evidence="10" type="ORF">RQM59_09560</name>
</gene>
<name>A0ABU3LFZ9_9FLAO</name>
<evidence type="ECO:0000256" key="6">
    <source>
        <dbReference type="ARBA" id="ARBA00023136"/>
    </source>
</evidence>
<comment type="similarity">
    <text evidence="2">Belongs to the ABC-4 integral membrane protein family. LolC/E subfamily.</text>
</comment>
<keyword evidence="11" id="KW-1185">Reference proteome</keyword>
<organism evidence="10 11">
    <name type="scientific">Asprobacillus argus</name>
    <dbReference type="NCBI Taxonomy" id="3076534"/>
    <lineage>
        <taxon>Bacteria</taxon>
        <taxon>Pseudomonadati</taxon>
        <taxon>Bacteroidota</taxon>
        <taxon>Flavobacteriia</taxon>
        <taxon>Flavobacteriales</taxon>
        <taxon>Flavobacteriaceae</taxon>
        <taxon>Asprobacillus</taxon>
    </lineage>
</organism>
<feature type="domain" description="ABC3 transporter permease C-terminal" evidence="8">
    <location>
        <begin position="277"/>
        <end position="395"/>
    </location>
</feature>